<feature type="signal peptide" evidence="14">
    <location>
        <begin position="1"/>
        <end position="32"/>
    </location>
</feature>
<name>A0A316YPG2_9BASI</name>
<dbReference type="PANTHER" id="PTHR12886">
    <property type="entry name" value="PIG-M MANNOSYLTRANSFERASE"/>
    <property type="match status" value="1"/>
</dbReference>
<dbReference type="GeneID" id="37045443"/>
<keyword evidence="7 13" id="KW-0808">Transferase</keyword>
<dbReference type="AlphaFoldDB" id="A0A316YPG2"/>
<evidence type="ECO:0000313" key="16">
    <source>
        <dbReference type="Proteomes" id="UP000245768"/>
    </source>
</evidence>
<evidence type="ECO:0000256" key="8">
    <source>
        <dbReference type="ARBA" id="ARBA00022692"/>
    </source>
</evidence>
<dbReference type="EMBL" id="KZ819636">
    <property type="protein sequence ID" value="PWN89943.1"/>
    <property type="molecule type" value="Genomic_DNA"/>
</dbReference>
<evidence type="ECO:0000256" key="12">
    <source>
        <dbReference type="ARBA" id="ARBA00025399"/>
    </source>
</evidence>
<dbReference type="Pfam" id="PF05007">
    <property type="entry name" value="Mannosyl_trans"/>
    <property type="match status" value="1"/>
</dbReference>
<evidence type="ECO:0000256" key="1">
    <source>
        <dbReference type="ARBA" id="ARBA00004477"/>
    </source>
</evidence>
<keyword evidence="9 13" id="KW-0256">Endoplasmic reticulum</keyword>
<dbReference type="Proteomes" id="UP000245768">
    <property type="component" value="Unassembled WGS sequence"/>
</dbReference>
<keyword evidence="10 13" id="KW-1133">Transmembrane helix</keyword>
<comment type="pathway">
    <text evidence="2 13">Glycolipid biosynthesis; glycosylphosphatidylinositol-anchor biosynthesis.</text>
</comment>
<comment type="subcellular location">
    <subcellularLocation>
        <location evidence="1 13">Endoplasmic reticulum membrane</location>
        <topology evidence="1 13">Multi-pass membrane protein</topology>
    </subcellularLocation>
</comment>
<organism evidence="15 16">
    <name type="scientific">Acaromyces ingoldii</name>
    <dbReference type="NCBI Taxonomy" id="215250"/>
    <lineage>
        <taxon>Eukaryota</taxon>
        <taxon>Fungi</taxon>
        <taxon>Dikarya</taxon>
        <taxon>Basidiomycota</taxon>
        <taxon>Ustilaginomycotina</taxon>
        <taxon>Exobasidiomycetes</taxon>
        <taxon>Exobasidiales</taxon>
        <taxon>Cryptobasidiaceae</taxon>
        <taxon>Acaromyces</taxon>
    </lineage>
</organism>
<comment type="similarity">
    <text evidence="3 13">Belongs to the PIGM family.</text>
</comment>
<feature type="transmembrane region" description="Helical" evidence="13">
    <location>
        <begin position="353"/>
        <end position="375"/>
    </location>
</feature>
<proteinExistence type="inferred from homology"/>
<dbReference type="GO" id="GO:0006506">
    <property type="term" value="P:GPI anchor biosynthetic process"/>
    <property type="evidence" value="ECO:0007669"/>
    <property type="project" value="UniProtKB-UniPathway"/>
</dbReference>
<feature type="transmembrane region" description="Helical" evidence="13">
    <location>
        <begin position="170"/>
        <end position="188"/>
    </location>
</feature>
<feature type="transmembrane region" description="Helical" evidence="13">
    <location>
        <begin position="530"/>
        <end position="551"/>
    </location>
</feature>
<evidence type="ECO:0000256" key="7">
    <source>
        <dbReference type="ARBA" id="ARBA00022679"/>
    </source>
</evidence>
<feature type="transmembrane region" description="Helical" evidence="13">
    <location>
        <begin position="427"/>
        <end position="445"/>
    </location>
</feature>
<evidence type="ECO:0000256" key="3">
    <source>
        <dbReference type="ARBA" id="ARBA00011071"/>
    </source>
</evidence>
<accession>A0A316YPG2</accession>
<dbReference type="UniPathway" id="UPA00196"/>
<dbReference type="STRING" id="215250.A0A316YPG2"/>
<keyword evidence="14" id="KW-0732">Signal</keyword>
<evidence type="ECO:0000256" key="10">
    <source>
        <dbReference type="ARBA" id="ARBA00022989"/>
    </source>
</evidence>
<comment type="function">
    <text evidence="12 13">Mannosyltransferase involved in glycosylphosphatidylinositol-anchor biosynthesis. Transfers the first alpha-1,4-mannose to GlcN-acyl-PI during GPI precursor assembly. Required for cell wall integrity.</text>
</comment>
<dbReference type="RefSeq" id="XP_025377141.1">
    <property type="nucleotide sequence ID" value="XM_025523527.1"/>
</dbReference>
<reference evidence="15" key="1">
    <citation type="journal article" date="2018" name="Mol. Biol. Evol.">
        <title>Broad Genomic Sampling Reveals a Smut Pathogenic Ancestry of the Fungal Clade Ustilaginomycotina.</title>
        <authorList>
            <person name="Kijpornyongpan T."/>
            <person name="Mondo S.J."/>
            <person name="Barry K."/>
            <person name="Sandor L."/>
            <person name="Lee J."/>
            <person name="Lipzen A."/>
            <person name="Pangilinan J."/>
            <person name="LaButti K."/>
            <person name="Hainaut M."/>
            <person name="Henrissat B."/>
            <person name="Grigoriev I.V."/>
            <person name="Spatafora J.W."/>
            <person name="Aime M.C."/>
        </authorList>
    </citation>
    <scope>NUCLEOTIDE SEQUENCE [LARGE SCALE GENOMIC DNA]</scope>
    <source>
        <strain evidence="15">MCA 4198</strain>
    </source>
</reference>
<evidence type="ECO:0000256" key="13">
    <source>
        <dbReference type="RuleBase" id="RU365064"/>
    </source>
</evidence>
<dbReference type="GO" id="GO:1990529">
    <property type="term" value="C:glycosylphosphatidylinositol-mannosyltransferase I complex"/>
    <property type="evidence" value="ECO:0007669"/>
    <property type="project" value="TreeGrafter"/>
</dbReference>
<sequence>MRIGSSRLSWLAGGLALRFALLGWGMYQDAHSAVPYTDIDYAVFTSAAQHVAHSCPLDVIIAVPPQEEYEDLVNPPEAPGLCAQGYLSAAARFLLQMERELVDPELSAFGKDLDTADAKISLFVFSLFRPFFRVLAGLGNPFARPTYRYTPLLALVLAPGQYLAEPWRGLFGKVLFALADVVIALLMWDIMDLRKRQRAGAKSSSDEDNDDDDNDAASWLPGALWLLNPFPAQIATRGSSESLLGVLVFGFLDVTLRSSPEASLALPSVAPKAAANGTDEDTVAPTPEEPTEAIAPLSLWSNSAIFAPFLFALTIHWKLYPVIYAASLVPHLASSARTRGSGLSSSWSSVGAVARYGFVAIYSLIGFCGPVYLIWGDAYLHETILHHFHRSDHRHNFSPHFLGAYLSNVASIEGFLPSSLTAAASPLAPILGFLPQLGLCAFIGFSLGGKDLIAACAAQTAAFVMLNKVSTSQYFTWFLWFLPIVAPSLEFASSAEAVLVGSVWVASQAAWLSQAYLLEFKAIDTYLSTYLTSLLLVVAHAWVLVRCFTAWGRSRQTQLRASMAATAASSSGKKAS</sequence>
<dbReference type="GO" id="GO:0005789">
    <property type="term" value="C:endoplasmic reticulum membrane"/>
    <property type="evidence" value="ECO:0007669"/>
    <property type="project" value="UniProtKB-SubCell"/>
</dbReference>
<evidence type="ECO:0000256" key="2">
    <source>
        <dbReference type="ARBA" id="ARBA00004687"/>
    </source>
</evidence>
<comment type="caution">
    <text evidence="13">Lacks conserved residue(s) required for the propagation of feature annotation.</text>
</comment>
<keyword evidence="8 13" id="KW-0812">Transmembrane</keyword>
<dbReference type="EC" id="2.4.1.-" evidence="13"/>
<keyword evidence="6 13" id="KW-0328">Glycosyltransferase</keyword>
<evidence type="ECO:0000256" key="14">
    <source>
        <dbReference type="SAM" id="SignalP"/>
    </source>
</evidence>
<protein>
    <recommendedName>
        <fullName evidence="4 13">GPI mannosyltransferase 1</fullName>
        <ecNumber evidence="13">2.4.1.-</ecNumber>
    </recommendedName>
    <alternativeName>
        <fullName evidence="13">GPI mannosyltransferase I</fullName>
    </alternativeName>
</protein>
<feature type="chain" id="PRO_5016322621" description="GPI mannosyltransferase 1" evidence="14">
    <location>
        <begin position="33"/>
        <end position="576"/>
    </location>
</feature>
<keyword evidence="16" id="KW-1185">Reference proteome</keyword>
<keyword evidence="5 13" id="KW-0337">GPI-anchor biosynthesis</keyword>
<keyword evidence="11 13" id="KW-0472">Membrane</keyword>
<dbReference type="PANTHER" id="PTHR12886:SF0">
    <property type="entry name" value="GPI MANNOSYLTRANSFERASE 1"/>
    <property type="match status" value="1"/>
</dbReference>
<evidence type="ECO:0000256" key="4">
    <source>
        <dbReference type="ARBA" id="ARBA00013797"/>
    </source>
</evidence>
<evidence type="ECO:0000313" key="15">
    <source>
        <dbReference type="EMBL" id="PWN89943.1"/>
    </source>
</evidence>
<dbReference type="InterPro" id="IPR007704">
    <property type="entry name" value="PIG-M"/>
</dbReference>
<dbReference type="GO" id="GO:0051751">
    <property type="term" value="F:alpha-1,4-mannosyltransferase activity"/>
    <property type="evidence" value="ECO:0007669"/>
    <property type="project" value="InterPro"/>
</dbReference>
<evidence type="ECO:0000256" key="6">
    <source>
        <dbReference type="ARBA" id="ARBA00022676"/>
    </source>
</evidence>
<evidence type="ECO:0000256" key="11">
    <source>
        <dbReference type="ARBA" id="ARBA00023136"/>
    </source>
</evidence>
<gene>
    <name evidence="15" type="ORF">FA10DRAFT_279217</name>
</gene>
<evidence type="ECO:0000256" key="5">
    <source>
        <dbReference type="ARBA" id="ARBA00022502"/>
    </source>
</evidence>
<evidence type="ECO:0000256" key="9">
    <source>
        <dbReference type="ARBA" id="ARBA00022824"/>
    </source>
</evidence>
<dbReference type="GO" id="GO:0004376">
    <property type="term" value="F:GPI mannosyltransferase activity"/>
    <property type="evidence" value="ECO:0007669"/>
    <property type="project" value="InterPro"/>
</dbReference>
<dbReference type="FunCoup" id="A0A316YPG2">
    <property type="interactions" value="277"/>
</dbReference>
<dbReference type="InParanoid" id="A0A316YPG2"/>
<dbReference type="OrthoDB" id="1741594at2759"/>